<dbReference type="Proteomes" id="UP001054925">
    <property type="component" value="Unassembled WGS sequence"/>
</dbReference>
<keyword evidence="2" id="KW-0472">Membrane</keyword>
<keyword evidence="2" id="KW-0812">Transmembrane</keyword>
<evidence type="ECO:0000313" key="3">
    <source>
        <dbReference type="EMBL" id="GJN43284.1"/>
    </source>
</evidence>
<reference evidence="3" key="1">
    <citation type="submission" date="2021-12" db="EMBL/GenBank/DDBJ databases">
        <title>Draft genome sequence of Corynebacterium ammoniagenes strain T-723.</title>
        <authorList>
            <person name="Matsuzawa M."/>
            <person name="Hiratani M."/>
            <person name="Abe I."/>
            <person name="Tsuji Y."/>
            <person name="Nakamura J."/>
        </authorList>
    </citation>
    <scope>NUCLEOTIDE SEQUENCE</scope>
    <source>
        <strain evidence="3">T-723</strain>
    </source>
</reference>
<feature type="transmembrane region" description="Helical" evidence="2">
    <location>
        <begin position="135"/>
        <end position="156"/>
    </location>
</feature>
<dbReference type="RefSeq" id="WP_003848133.1">
    <property type="nucleotide sequence ID" value="NZ_BQKK01000003.1"/>
</dbReference>
<evidence type="ECO:0008006" key="5">
    <source>
        <dbReference type="Google" id="ProtNLM"/>
    </source>
</evidence>
<feature type="transmembrane region" description="Helical" evidence="2">
    <location>
        <begin position="58"/>
        <end position="82"/>
    </location>
</feature>
<keyword evidence="2" id="KW-1133">Transmembrane helix</keyword>
<dbReference type="EMBL" id="BQKK01000003">
    <property type="protein sequence ID" value="GJN43284.1"/>
    <property type="molecule type" value="Genomic_DNA"/>
</dbReference>
<proteinExistence type="predicted"/>
<comment type="caution">
    <text evidence="3">The sequence shown here is derived from an EMBL/GenBank/DDBJ whole genome shotgun (WGS) entry which is preliminary data.</text>
</comment>
<evidence type="ECO:0000256" key="1">
    <source>
        <dbReference type="SAM" id="MobiDB-lite"/>
    </source>
</evidence>
<dbReference type="AlphaFoldDB" id="A0AAV5G308"/>
<feature type="transmembrane region" description="Helical" evidence="2">
    <location>
        <begin position="30"/>
        <end position="52"/>
    </location>
</feature>
<evidence type="ECO:0000313" key="4">
    <source>
        <dbReference type="Proteomes" id="UP001054925"/>
    </source>
</evidence>
<feature type="region of interest" description="Disordered" evidence="1">
    <location>
        <begin position="1"/>
        <end position="20"/>
    </location>
</feature>
<feature type="transmembrane region" description="Helical" evidence="2">
    <location>
        <begin position="111"/>
        <end position="129"/>
    </location>
</feature>
<evidence type="ECO:0000256" key="2">
    <source>
        <dbReference type="SAM" id="Phobius"/>
    </source>
</evidence>
<name>A0AAV5G308_CORAM</name>
<organism evidence="3 4">
    <name type="scientific">Corynebacterium ammoniagenes</name>
    <name type="common">Brevibacterium ammoniagenes</name>
    <dbReference type="NCBI Taxonomy" id="1697"/>
    <lineage>
        <taxon>Bacteria</taxon>
        <taxon>Bacillati</taxon>
        <taxon>Actinomycetota</taxon>
        <taxon>Actinomycetes</taxon>
        <taxon>Mycobacteriales</taxon>
        <taxon>Corynebacteriaceae</taxon>
        <taxon>Corynebacterium</taxon>
    </lineage>
</organism>
<sequence>MNTNATARTTNRAQKSRFGRSKYGGTSATLMAGSVIIGLLVSFAISAIIWALKRPAGSTALFLGVFTLCLFPVAFVAAWAFLVDRDTIRGATPNPDDSIESTWYDNAAQSTFHILLFALGALGVASVFTDARVSLGTVAISAYLFIIVVFAACYLLNKRRDA</sequence>
<gene>
    <name evidence="3" type="ORF">CAT723_17630</name>
</gene>
<protein>
    <recommendedName>
        <fullName evidence="5">DUF1345 domain-containing protein</fullName>
    </recommendedName>
</protein>
<accession>A0AAV5G308</accession>
<feature type="compositionally biased region" description="Low complexity" evidence="1">
    <location>
        <begin position="1"/>
        <end position="13"/>
    </location>
</feature>